<name>A0A6G3MLL6_HENSL</name>
<proteinExistence type="predicted"/>
<dbReference type="GO" id="GO:1990904">
    <property type="term" value="C:ribonucleoprotein complex"/>
    <property type="evidence" value="ECO:0007669"/>
    <property type="project" value="UniProtKB-KW"/>
</dbReference>
<sequence length="130" mass="14502">MRVQFARGKSDALTKLEGTYVPRERGSGVDNRIKSNAASKAAAVVKNLKAMDQPNQILFLQNLPEDTDINTLKLLFGQLPGFKELRTIPKRSDIAFVEYESESYSKSAKESLQGFKITPAHALKINYAKK</sequence>
<dbReference type="FunFam" id="3.30.70.330:FF:000029">
    <property type="entry name" value="U2 small nuclear ribonucleoprotein B"/>
    <property type="match status" value="1"/>
</dbReference>
<dbReference type="AlphaFoldDB" id="A0A6G3MLL6"/>
<keyword evidence="4" id="KW-0687">Ribonucleoprotein</keyword>
<evidence type="ECO:0000313" key="4">
    <source>
        <dbReference type="EMBL" id="NDJ94925.1"/>
    </source>
</evidence>
<dbReference type="EMBL" id="GHBP01013166">
    <property type="protein sequence ID" value="NDJ94925.1"/>
    <property type="molecule type" value="Transcribed_RNA"/>
</dbReference>
<organism evidence="4">
    <name type="scientific">Henneguya salminicola</name>
    <name type="common">Myxosporean</name>
    <dbReference type="NCBI Taxonomy" id="69463"/>
    <lineage>
        <taxon>Eukaryota</taxon>
        <taxon>Metazoa</taxon>
        <taxon>Cnidaria</taxon>
        <taxon>Myxozoa</taxon>
        <taxon>Myxosporea</taxon>
        <taxon>Bivalvulida</taxon>
        <taxon>Platysporina</taxon>
        <taxon>Myxobolidae</taxon>
        <taxon>Henneguya</taxon>
    </lineage>
</organism>
<dbReference type="Pfam" id="PF00076">
    <property type="entry name" value="RRM_1"/>
    <property type="match status" value="1"/>
</dbReference>
<dbReference type="Gene3D" id="3.30.70.330">
    <property type="match status" value="1"/>
</dbReference>
<evidence type="ECO:0000256" key="2">
    <source>
        <dbReference type="PROSITE-ProRule" id="PRU00176"/>
    </source>
</evidence>
<dbReference type="PROSITE" id="PS50102">
    <property type="entry name" value="RRM"/>
    <property type="match status" value="1"/>
</dbReference>
<dbReference type="InterPro" id="IPR012677">
    <property type="entry name" value="Nucleotide-bd_a/b_plait_sf"/>
</dbReference>
<dbReference type="InterPro" id="IPR000504">
    <property type="entry name" value="RRM_dom"/>
</dbReference>
<dbReference type="InterPro" id="IPR035979">
    <property type="entry name" value="RBD_domain_sf"/>
</dbReference>
<dbReference type="SMART" id="SM00360">
    <property type="entry name" value="RRM"/>
    <property type="match status" value="1"/>
</dbReference>
<keyword evidence="1 2" id="KW-0694">RNA-binding</keyword>
<feature type="domain" description="RRM" evidence="3">
    <location>
        <begin position="56"/>
        <end position="130"/>
    </location>
</feature>
<dbReference type="SUPFAM" id="SSF54928">
    <property type="entry name" value="RNA-binding domain, RBD"/>
    <property type="match status" value="1"/>
</dbReference>
<evidence type="ECO:0000256" key="1">
    <source>
        <dbReference type="ARBA" id="ARBA00022884"/>
    </source>
</evidence>
<dbReference type="GO" id="GO:0003723">
    <property type="term" value="F:RNA binding"/>
    <property type="evidence" value="ECO:0007669"/>
    <property type="project" value="UniProtKB-UniRule"/>
</dbReference>
<evidence type="ECO:0000259" key="3">
    <source>
        <dbReference type="PROSITE" id="PS50102"/>
    </source>
</evidence>
<reference evidence="4" key="1">
    <citation type="submission" date="2018-11" db="EMBL/GenBank/DDBJ databases">
        <title>Henneguya salminicola genome and transcriptome.</title>
        <authorList>
            <person name="Yahalomi D."/>
            <person name="Atkinson S.D."/>
            <person name="Neuhof M."/>
            <person name="Chang E.S."/>
            <person name="Philippe H."/>
            <person name="Cartwright P."/>
            <person name="Bartholomew J.L."/>
            <person name="Huchon D."/>
        </authorList>
    </citation>
    <scope>NUCLEOTIDE SEQUENCE</scope>
    <source>
        <strain evidence="4">Hz1</strain>
        <tissue evidence="4">Whole</tissue>
    </source>
</reference>
<protein>
    <submittedName>
        <fullName evidence="4">U2 small nuclear ribonucleoprotein B'' (Trinotate prediction)</fullName>
    </submittedName>
</protein>
<dbReference type="PANTHER" id="PTHR10501">
    <property type="entry name" value="U1 SMALL NUCLEAR RIBONUCLEOPROTEIN A/U2 SMALL NUCLEAR RIBONUCLEOPROTEIN B"/>
    <property type="match status" value="1"/>
</dbReference>
<accession>A0A6G3MLL6</accession>